<proteinExistence type="predicted"/>
<organism evidence="1">
    <name type="scientific">marine sediment metagenome</name>
    <dbReference type="NCBI Taxonomy" id="412755"/>
    <lineage>
        <taxon>unclassified sequences</taxon>
        <taxon>metagenomes</taxon>
        <taxon>ecological metagenomes</taxon>
    </lineage>
</organism>
<reference evidence="1" key="1">
    <citation type="journal article" date="2014" name="Front. Microbiol.">
        <title>High frequency of phylogenetically diverse reductive dehalogenase-homologous genes in deep subseafloor sedimentary metagenomes.</title>
        <authorList>
            <person name="Kawai M."/>
            <person name="Futagami T."/>
            <person name="Toyoda A."/>
            <person name="Takaki Y."/>
            <person name="Nishi S."/>
            <person name="Hori S."/>
            <person name="Arai W."/>
            <person name="Tsubouchi T."/>
            <person name="Morono Y."/>
            <person name="Uchiyama I."/>
            <person name="Ito T."/>
            <person name="Fujiyama A."/>
            <person name="Inagaki F."/>
            <person name="Takami H."/>
        </authorList>
    </citation>
    <scope>NUCLEOTIDE SEQUENCE</scope>
    <source>
        <strain evidence="1">Expedition CK06-06</strain>
    </source>
</reference>
<dbReference type="EMBL" id="BARW01003525">
    <property type="protein sequence ID" value="GAI68089.1"/>
    <property type="molecule type" value="Genomic_DNA"/>
</dbReference>
<comment type="caution">
    <text evidence="1">The sequence shown here is derived from an EMBL/GenBank/DDBJ whole genome shotgun (WGS) entry which is preliminary data.</text>
</comment>
<dbReference type="AlphaFoldDB" id="X1SJZ1"/>
<sequence>MNIQEAIEYVLYLKKYPVNYKREKLDDLFELLTRLRKCEIMNTELNRENV</sequence>
<accession>X1SJZ1</accession>
<evidence type="ECO:0000313" key="1">
    <source>
        <dbReference type="EMBL" id="GAI68089.1"/>
    </source>
</evidence>
<name>X1SJZ1_9ZZZZ</name>
<gene>
    <name evidence="1" type="ORF">S12H4_08931</name>
</gene>
<protein>
    <submittedName>
        <fullName evidence="1">Uncharacterized protein</fullName>
    </submittedName>
</protein>